<sequence length="113" mass="12910">MLHPSDLFAHQTLSRILLGRQYPVASQAQVLPATLRCPRRPFVQDNGRAWDLERRESTLTNRPKFLCERHDVEEEFSRDDAPAPTRGTCCCRASSYHVDPTVRLPHGLHNHGP</sequence>
<gene>
    <name evidence="1" type="ORF">FA95DRAFT_1348607</name>
</gene>
<proteinExistence type="predicted"/>
<reference evidence="1" key="2">
    <citation type="journal article" date="2022" name="New Phytol.">
        <title>Evolutionary transition to the ectomycorrhizal habit in the genomes of a hyperdiverse lineage of mushroom-forming fungi.</title>
        <authorList>
            <person name="Looney B."/>
            <person name="Miyauchi S."/>
            <person name="Morin E."/>
            <person name="Drula E."/>
            <person name="Courty P.E."/>
            <person name="Kohler A."/>
            <person name="Kuo A."/>
            <person name="LaButti K."/>
            <person name="Pangilinan J."/>
            <person name="Lipzen A."/>
            <person name="Riley R."/>
            <person name="Andreopoulos W."/>
            <person name="He G."/>
            <person name="Johnson J."/>
            <person name="Nolan M."/>
            <person name="Tritt A."/>
            <person name="Barry K.W."/>
            <person name="Grigoriev I.V."/>
            <person name="Nagy L.G."/>
            <person name="Hibbett D."/>
            <person name="Henrissat B."/>
            <person name="Matheny P.B."/>
            <person name="Labbe J."/>
            <person name="Martin F.M."/>
        </authorList>
    </citation>
    <scope>NUCLEOTIDE SEQUENCE</scope>
    <source>
        <strain evidence="1">FP105234-sp</strain>
    </source>
</reference>
<dbReference type="Proteomes" id="UP000814033">
    <property type="component" value="Unassembled WGS sequence"/>
</dbReference>
<dbReference type="EMBL" id="MU275920">
    <property type="protein sequence ID" value="KAI0046667.1"/>
    <property type="molecule type" value="Genomic_DNA"/>
</dbReference>
<protein>
    <submittedName>
        <fullName evidence="1">Uncharacterized protein</fullName>
    </submittedName>
</protein>
<keyword evidence="2" id="KW-1185">Reference proteome</keyword>
<comment type="caution">
    <text evidence="1">The sequence shown here is derived from an EMBL/GenBank/DDBJ whole genome shotgun (WGS) entry which is preliminary data.</text>
</comment>
<organism evidence="1 2">
    <name type="scientific">Auriscalpium vulgare</name>
    <dbReference type="NCBI Taxonomy" id="40419"/>
    <lineage>
        <taxon>Eukaryota</taxon>
        <taxon>Fungi</taxon>
        <taxon>Dikarya</taxon>
        <taxon>Basidiomycota</taxon>
        <taxon>Agaricomycotina</taxon>
        <taxon>Agaricomycetes</taxon>
        <taxon>Russulales</taxon>
        <taxon>Auriscalpiaceae</taxon>
        <taxon>Auriscalpium</taxon>
    </lineage>
</organism>
<evidence type="ECO:0000313" key="1">
    <source>
        <dbReference type="EMBL" id="KAI0046667.1"/>
    </source>
</evidence>
<name>A0ACB8RS01_9AGAM</name>
<reference evidence="1" key="1">
    <citation type="submission" date="2021-02" db="EMBL/GenBank/DDBJ databases">
        <authorList>
            <consortium name="DOE Joint Genome Institute"/>
            <person name="Ahrendt S."/>
            <person name="Looney B.P."/>
            <person name="Miyauchi S."/>
            <person name="Morin E."/>
            <person name="Drula E."/>
            <person name="Courty P.E."/>
            <person name="Chicoki N."/>
            <person name="Fauchery L."/>
            <person name="Kohler A."/>
            <person name="Kuo A."/>
            <person name="Labutti K."/>
            <person name="Pangilinan J."/>
            <person name="Lipzen A."/>
            <person name="Riley R."/>
            <person name="Andreopoulos W."/>
            <person name="He G."/>
            <person name="Johnson J."/>
            <person name="Barry K.W."/>
            <person name="Grigoriev I.V."/>
            <person name="Nagy L."/>
            <person name="Hibbett D."/>
            <person name="Henrissat B."/>
            <person name="Matheny P.B."/>
            <person name="Labbe J."/>
            <person name="Martin F."/>
        </authorList>
    </citation>
    <scope>NUCLEOTIDE SEQUENCE</scope>
    <source>
        <strain evidence="1">FP105234-sp</strain>
    </source>
</reference>
<accession>A0ACB8RS01</accession>
<evidence type="ECO:0000313" key="2">
    <source>
        <dbReference type="Proteomes" id="UP000814033"/>
    </source>
</evidence>